<protein>
    <submittedName>
        <fullName evidence="3">Aldo/keto reductase</fullName>
    </submittedName>
</protein>
<sequence>MEQRKLGSGGPSIGAIGLGCMGMSWGYAEGQRNDDTSVRVIAEALDLGVTFLDTSDVYGDGHNERLLGRALAGRRDEVVLATKCGLVVDDLATRAMHRDGRPEHVRAAVEASLRRLDTDVIDLLYLHRVDPEVPLADTWGAMADLVAAGTVRRLGLSEVSIAEAAEAHRQHPVAAIQSELSLWTRGPLGRPGEELEGLPGAENLVGWCAENDVTFVPFSPLGRGFLSGAYVSPDQFEESDFRKTNARFQDEALAANARIVDVVRTVATRHGATPAQVAIAWTLAQGEHVVPIPGTKNSRYLKENADAAAIRLSEADLAELDAVPDPVGSRY</sequence>
<dbReference type="InterPro" id="IPR050791">
    <property type="entry name" value="Aldo-Keto_reductase"/>
</dbReference>
<dbReference type="Pfam" id="PF00248">
    <property type="entry name" value="Aldo_ket_red"/>
    <property type="match status" value="1"/>
</dbReference>
<dbReference type="CDD" id="cd19076">
    <property type="entry name" value="AKR_AKR13A_13D"/>
    <property type="match status" value="1"/>
</dbReference>
<dbReference type="PANTHER" id="PTHR43625:SF40">
    <property type="entry name" value="ALDO-KETO REDUCTASE YAKC [NADP(+)]"/>
    <property type="match status" value="1"/>
</dbReference>
<dbReference type="SUPFAM" id="SSF51430">
    <property type="entry name" value="NAD(P)-linked oxidoreductase"/>
    <property type="match status" value="1"/>
</dbReference>
<reference evidence="3 4" key="1">
    <citation type="submission" date="2018-11" db="EMBL/GenBank/DDBJ databases">
        <title>The Potential of Streptomyces as Biocontrol Agents against the Tomato grey mould, Botrytis cinerea (Gray mold) Frontiers in Microbiology.</title>
        <authorList>
            <person name="Li D."/>
        </authorList>
    </citation>
    <scope>NUCLEOTIDE SEQUENCE [LARGE SCALE GENOMIC DNA]</scope>
    <source>
        <strain evidence="3 4">NEAU-LD23</strain>
    </source>
</reference>
<evidence type="ECO:0000313" key="3">
    <source>
        <dbReference type="EMBL" id="RNF92741.1"/>
    </source>
</evidence>
<dbReference type="InterPro" id="IPR036812">
    <property type="entry name" value="NAD(P)_OxRdtase_dom_sf"/>
</dbReference>
<dbReference type="Proteomes" id="UP000275401">
    <property type="component" value="Unassembled WGS sequence"/>
</dbReference>
<evidence type="ECO:0000259" key="2">
    <source>
        <dbReference type="Pfam" id="PF00248"/>
    </source>
</evidence>
<dbReference type="RefSeq" id="WP_123106985.1">
    <property type="nucleotide sequence ID" value="NZ_RIBZ01000776.1"/>
</dbReference>
<gene>
    <name evidence="3" type="ORF">EEJ42_39535</name>
</gene>
<dbReference type="GO" id="GO:0016491">
    <property type="term" value="F:oxidoreductase activity"/>
    <property type="evidence" value="ECO:0007669"/>
    <property type="project" value="UniProtKB-KW"/>
</dbReference>
<comment type="caution">
    <text evidence="3">The sequence shown here is derived from an EMBL/GenBank/DDBJ whole genome shotgun (WGS) entry which is preliminary data.</text>
</comment>
<dbReference type="GO" id="GO:0005737">
    <property type="term" value="C:cytoplasm"/>
    <property type="evidence" value="ECO:0007669"/>
    <property type="project" value="TreeGrafter"/>
</dbReference>
<dbReference type="EMBL" id="RIBZ01000776">
    <property type="protein sequence ID" value="RNF92741.1"/>
    <property type="molecule type" value="Genomic_DNA"/>
</dbReference>
<name>A0A3M8TGR5_9ACTN</name>
<dbReference type="PROSITE" id="PS51257">
    <property type="entry name" value="PROKAR_LIPOPROTEIN"/>
    <property type="match status" value="1"/>
</dbReference>
<evidence type="ECO:0000256" key="1">
    <source>
        <dbReference type="ARBA" id="ARBA00023002"/>
    </source>
</evidence>
<dbReference type="InterPro" id="IPR023210">
    <property type="entry name" value="NADP_OxRdtase_dom"/>
</dbReference>
<keyword evidence="1" id="KW-0560">Oxidoreductase</keyword>
<accession>A0A3M8TGR5</accession>
<dbReference type="Gene3D" id="3.20.20.100">
    <property type="entry name" value="NADP-dependent oxidoreductase domain"/>
    <property type="match status" value="1"/>
</dbReference>
<feature type="domain" description="NADP-dependent oxidoreductase" evidence="2">
    <location>
        <begin position="16"/>
        <end position="323"/>
    </location>
</feature>
<dbReference type="AlphaFoldDB" id="A0A3M8TGR5"/>
<dbReference type="PANTHER" id="PTHR43625">
    <property type="entry name" value="AFLATOXIN B1 ALDEHYDE REDUCTASE"/>
    <property type="match status" value="1"/>
</dbReference>
<organism evidence="3 4">
    <name type="scientific">Streptomyces botrytidirepellens</name>
    <dbReference type="NCBI Taxonomy" id="2486417"/>
    <lineage>
        <taxon>Bacteria</taxon>
        <taxon>Bacillati</taxon>
        <taxon>Actinomycetota</taxon>
        <taxon>Actinomycetes</taxon>
        <taxon>Kitasatosporales</taxon>
        <taxon>Streptomycetaceae</taxon>
        <taxon>Streptomyces</taxon>
    </lineage>
</organism>
<proteinExistence type="predicted"/>
<keyword evidence="4" id="KW-1185">Reference proteome</keyword>
<evidence type="ECO:0000313" key="4">
    <source>
        <dbReference type="Proteomes" id="UP000275401"/>
    </source>
</evidence>